<evidence type="ECO:0000259" key="3">
    <source>
        <dbReference type="Pfam" id="PF01408"/>
    </source>
</evidence>
<dbReference type="GO" id="GO:0016491">
    <property type="term" value="F:oxidoreductase activity"/>
    <property type="evidence" value="ECO:0007669"/>
    <property type="project" value="UniProtKB-KW"/>
</dbReference>
<evidence type="ECO:0000256" key="1">
    <source>
        <dbReference type="ARBA" id="ARBA00010928"/>
    </source>
</evidence>
<organism evidence="5 6">
    <name type="scientific">Cloeon dipterum</name>
    <dbReference type="NCBI Taxonomy" id="197152"/>
    <lineage>
        <taxon>Eukaryota</taxon>
        <taxon>Metazoa</taxon>
        <taxon>Ecdysozoa</taxon>
        <taxon>Arthropoda</taxon>
        <taxon>Hexapoda</taxon>
        <taxon>Insecta</taxon>
        <taxon>Pterygota</taxon>
        <taxon>Palaeoptera</taxon>
        <taxon>Ephemeroptera</taxon>
        <taxon>Pisciforma</taxon>
        <taxon>Baetidae</taxon>
        <taxon>Cloeon</taxon>
    </lineage>
</organism>
<evidence type="ECO:0000313" key="5">
    <source>
        <dbReference type="EMBL" id="CAB3369387.1"/>
    </source>
</evidence>
<reference evidence="5 6" key="1">
    <citation type="submission" date="2020-04" db="EMBL/GenBank/DDBJ databases">
        <authorList>
            <person name="Alioto T."/>
            <person name="Alioto T."/>
            <person name="Gomez Garrido J."/>
        </authorList>
    </citation>
    <scope>NUCLEOTIDE SEQUENCE [LARGE SCALE GENOMIC DNA]</scope>
</reference>
<keyword evidence="6" id="KW-1185">Reference proteome</keyword>
<feature type="domain" description="Gfo/Idh/MocA-like oxidoreductase N-terminal" evidence="3">
    <location>
        <begin position="7"/>
        <end position="111"/>
    </location>
</feature>
<sequence length="403" mass="44747">MKMLPGIGVFGTGSVVRIIVPFLRAKGFVVVAIWGRTPASAQQVAKELSIPFYTSKVDEVLLRKDVDLIFVLCSPHLHAQISVKALGIGKHVLCDRPAGICQNDALKMVKASQYYPSLISIVNHSLRFLPAFTMMRKCLRDNYVGKRIDLCDVRIRISSLIDETEGYDWTCDERMGGGILTLVGSHVIDLLSFLTGLRATRVHGVIRTFESETARVQGIRRVTAPDFATFQLELGGPINDYNLLTGDRAPLLVTVQLMSSNQAGAFNQELVITGEAGALWVKGGDLHGRRNNAKEECLYLDVEDLENPTGNESLPRPYMKGLLKMVGALREAFQSVEDRRGWVKEPVADAATFQDGQYVQAVMEALRKSSRHMSWERVILADEEEQDLNNPLLTRAAAMLRHP</sequence>
<evidence type="ECO:0000259" key="4">
    <source>
        <dbReference type="Pfam" id="PF22725"/>
    </source>
</evidence>
<accession>A0A8S1CVW9</accession>
<dbReference type="Pfam" id="PF01408">
    <property type="entry name" value="GFO_IDH_MocA"/>
    <property type="match status" value="1"/>
</dbReference>
<feature type="domain" description="GFO/IDH/MocA-like oxidoreductase" evidence="4">
    <location>
        <begin position="152"/>
        <end position="278"/>
    </location>
</feature>
<dbReference type="PANTHER" id="PTHR43818:SF11">
    <property type="entry name" value="BCDNA.GH03377"/>
    <property type="match status" value="1"/>
</dbReference>
<comment type="similarity">
    <text evidence="1">Belongs to the Gfo/Idh/MocA family.</text>
</comment>
<dbReference type="PANTHER" id="PTHR43818">
    <property type="entry name" value="BCDNA.GH03377"/>
    <property type="match status" value="1"/>
</dbReference>
<protein>
    <recommendedName>
        <fullName evidence="7">Gfo/Idh/MocA-like oxidoreductase N-terminal domain-containing protein</fullName>
    </recommendedName>
</protein>
<dbReference type="GO" id="GO:0000166">
    <property type="term" value="F:nucleotide binding"/>
    <property type="evidence" value="ECO:0007669"/>
    <property type="project" value="InterPro"/>
</dbReference>
<name>A0A8S1CVW9_9INSE</name>
<comment type="caution">
    <text evidence="5">The sequence shown here is derived from an EMBL/GenBank/DDBJ whole genome shotgun (WGS) entry which is preliminary data.</text>
</comment>
<keyword evidence="2" id="KW-0560">Oxidoreductase</keyword>
<dbReference type="Gene3D" id="3.40.50.720">
    <property type="entry name" value="NAD(P)-binding Rossmann-like Domain"/>
    <property type="match status" value="1"/>
</dbReference>
<proteinExistence type="inferred from homology"/>
<evidence type="ECO:0000313" key="6">
    <source>
        <dbReference type="Proteomes" id="UP000494165"/>
    </source>
</evidence>
<dbReference type="AlphaFoldDB" id="A0A8S1CVW9"/>
<dbReference type="EMBL" id="CADEPI010000045">
    <property type="protein sequence ID" value="CAB3369387.1"/>
    <property type="molecule type" value="Genomic_DNA"/>
</dbReference>
<gene>
    <name evidence="5" type="ORF">CLODIP_2_CD12312</name>
</gene>
<dbReference type="InterPro" id="IPR055170">
    <property type="entry name" value="GFO_IDH_MocA-like_dom"/>
</dbReference>
<evidence type="ECO:0000256" key="2">
    <source>
        <dbReference type="ARBA" id="ARBA00023002"/>
    </source>
</evidence>
<dbReference type="Gene3D" id="3.30.360.10">
    <property type="entry name" value="Dihydrodipicolinate Reductase, domain 2"/>
    <property type="match status" value="1"/>
</dbReference>
<dbReference type="InterPro" id="IPR050463">
    <property type="entry name" value="Gfo/Idh/MocA_oxidrdct_glycsds"/>
</dbReference>
<dbReference type="Proteomes" id="UP000494165">
    <property type="component" value="Unassembled WGS sequence"/>
</dbReference>
<dbReference type="InterPro" id="IPR000683">
    <property type="entry name" value="Gfo/Idh/MocA-like_OxRdtase_N"/>
</dbReference>
<dbReference type="InterPro" id="IPR036291">
    <property type="entry name" value="NAD(P)-bd_dom_sf"/>
</dbReference>
<evidence type="ECO:0008006" key="7">
    <source>
        <dbReference type="Google" id="ProtNLM"/>
    </source>
</evidence>
<dbReference type="OrthoDB" id="446809at2759"/>
<dbReference type="Pfam" id="PF22725">
    <property type="entry name" value="GFO_IDH_MocA_C3"/>
    <property type="match status" value="1"/>
</dbReference>
<dbReference type="SUPFAM" id="SSF55347">
    <property type="entry name" value="Glyceraldehyde-3-phosphate dehydrogenase-like, C-terminal domain"/>
    <property type="match status" value="1"/>
</dbReference>
<dbReference type="SUPFAM" id="SSF51735">
    <property type="entry name" value="NAD(P)-binding Rossmann-fold domains"/>
    <property type="match status" value="1"/>
</dbReference>